<accession>A0ABQ9DX10</accession>
<name>A0ABQ9DX10_9PASS</name>
<evidence type="ECO:0000313" key="1">
    <source>
        <dbReference type="EMBL" id="KAJ7427018.1"/>
    </source>
</evidence>
<comment type="caution">
    <text evidence="1">The sequence shown here is derived from an EMBL/GenBank/DDBJ whole genome shotgun (WGS) entry which is preliminary data.</text>
</comment>
<sequence>MSPDRQANQGTEWAAQHCRLLDGHAQSGMGQRIEGDLGEDLKKEQMFKVEGIELTLIKQRPAWMSRELIAELRQAIPMPDYSLCKEFLSNIKPKPPLAELEPVPSSSTAGCFGEETNQTSPGYNILSGYLVVAIQSKSQSKDNLASVAPSSRDVVGLNQTVVLPLCWPDNLQGIWALRMYLLTGQEDVDIWLVALKAAQGPPNELEDCRTLDMELSGSFSTSNCGLWLAREGCGETL</sequence>
<keyword evidence="2" id="KW-1185">Reference proteome</keyword>
<gene>
    <name evidence="1" type="ORF">WISP_10399</name>
</gene>
<evidence type="ECO:0000313" key="2">
    <source>
        <dbReference type="Proteomes" id="UP001145742"/>
    </source>
</evidence>
<dbReference type="EMBL" id="WHWB01032094">
    <property type="protein sequence ID" value="KAJ7427018.1"/>
    <property type="molecule type" value="Genomic_DNA"/>
</dbReference>
<organism evidence="1 2">
    <name type="scientific">Willisornis vidua</name>
    <name type="common">Xingu scale-backed antbird</name>
    <dbReference type="NCBI Taxonomy" id="1566151"/>
    <lineage>
        <taxon>Eukaryota</taxon>
        <taxon>Metazoa</taxon>
        <taxon>Chordata</taxon>
        <taxon>Craniata</taxon>
        <taxon>Vertebrata</taxon>
        <taxon>Euteleostomi</taxon>
        <taxon>Archelosauria</taxon>
        <taxon>Archosauria</taxon>
        <taxon>Dinosauria</taxon>
        <taxon>Saurischia</taxon>
        <taxon>Theropoda</taxon>
        <taxon>Coelurosauria</taxon>
        <taxon>Aves</taxon>
        <taxon>Neognathae</taxon>
        <taxon>Neoaves</taxon>
        <taxon>Telluraves</taxon>
        <taxon>Australaves</taxon>
        <taxon>Passeriformes</taxon>
        <taxon>Thamnophilidae</taxon>
        <taxon>Willisornis</taxon>
    </lineage>
</organism>
<proteinExistence type="predicted"/>
<protein>
    <submittedName>
        <fullName evidence="1">Uncharacterized protein</fullName>
    </submittedName>
</protein>
<reference evidence="1" key="1">
    <citation type="submission" date="2019-10" db="EMBL/GenBank/DDBJ databases">
        <authorList>
            <person name="Soares A.E.R."/>
            <person name="Aleixo A."/>
            <person name="Schneider P."/>
            <person name="Miyaki C.Y."/>
            <person name="Schneider M.P."/>
            <person name="Mello C."/>
            <person name="Vasconcelos A.T.R."/>
        </authorList>
    </citation>
    <scope>NUCLEOTIDE SEQUENCE</scope>
    <source>
        <tissue evidence="1">Muscle</tissue>
    </source>
</reference>
<dbReference type="Proteomes" id="UP001145742">
    <property type="component" value="Unassembled WGS sequence"/>
</dbReference>